<feature type="compositionally biased region" description="Polar residues" evidence="1">
    <location>
        <begin position="62"/>
        <end position="73"/>
    </location>
</feature>
<organism evidence="2 3">
    <name type="scientific">Pleurostoma richardsiae</name>
    <dbReference type="NCBI Taxonomy" id="41990"/>
    <lineage>
        <taxon>Eukaryota</taxon>
        <taxon>Fungi</taxon>
        <taxon>Dikarya</taxon>
        <taxon>Ascomycota</taxon>
        <taxon>Pezizomycotina</taxon>
        <taxon>Sordariomycetes</taxon>
        <taxon>Sordariomycetidae</taxon>
        <taxon>Calosphaeriales</taxon>
        <taxon>Pleurostomataceae</taxon>
        <taxon>Pleurostoma</taxon>
    </lineage>
</organism>
<dbReference type="PANTHER" id="PTHR36847">
    <property type="entry name" value="AMIDOLIGASE ENZYME"/>
    <property type="match status" value="1"/>
</dbReference>
<protein>
    <recommendedName>
        <fullName evidence="4">Amidoligase enzyme</fullName>
    </recommendedName>
</protein>
<dbReference type="Proteomes" id="UP001174694">
    <property type="component" value="Unassembled WGS sequence"/>
</dbReference>
<evidence type="ECO:0000256" key="1">
    <source>
        <dbReference type="SAM" id="MobiDB-lite"/>
    </source>
</evidence>
<feature type="compositionally biased region" description="Low complexity" evidence="1">
    <location>
        <begin position="83"/>
        <end position="95"/>
    </location>
</feature>
<feature type="compositionally biased region" description="Low complexity" evidence="1">
    <location>
        <begin position="115"/>
        <end position="127"/>
    </location>
</feature>
<evidence type="ECO:0008006" key="4">
    <source>
        <dbReference type="Google" id="ProtNLM"/>
    </source>
</evidence>
<gene>
    <name evidence="2" type="ORF">NKR23_g11509</name>
</gene>
<proteinExistence type="predicted"/>
<name>A0AA38VBE6_9PEZI</name>
<feature type="compositionally biased region" description="Polar residues" evidence="1">
    <location>
        <begin position="23"/>
        <end position="36"/>
    </location>
</feature>
<dbReference type="EMBL" id="JANBVO010000062">
    <property type="protein sequence ID" value="KAJ9132002.1"/>
    <property type="molecule type" value="Genomic_DNA"/>
</dbReference>
<accession>A0AA38VBE6</accession>
<dbReference type="Pfam" id="PF12224">
    <property type="entry name" value="Amidoligase_2"/>
    <property type="match status" value="1"/>
</dbReference>
<evidence type="ECO:0000313" key="2">
    <source>
        <dbReference type="EMBL" id="KAJ9132002.1"/>
    </source>
</evidence>
<dbReference type="AlphaFoldDB" id="A0AA38VBE6"/>
<feature type="region of interest" description="Disordered" evidence="1">
    <location>
        <begin position="1"/>
        <end position="140"/>
    </location>
</feature>
<sequence>MAHPTDDSSAAASSSSEMVANPPDSQVDTSAQNVSSGCDMAHLSSCPSAVANDAFDEMTTDPPDSQADTSVQDVLSGDGKVHPSGSPSAAVSGASDELTVDPPDSQADTSTQNVSSSSPSAAASGASDETTGDPPDYQADTSAQHVSFGIELEFLMAFVQGPAKPDPESDPTGLPELLRTAAGRSPTDAVPFALREFLVAKGIPCADWNFAADQCFPDPGFEAWNIGDDPTVNENNGFRGYLWCPVEIRSPALWASSEAFAHINRVVDLLVRNFRIRVNESTGLHVHVGTGWNRMDDQTLRRLSALCWAADSVLSYIHPPCRNRNDWCASIREQSNLALGLTPDGMPDPKEEWWKNAQKDDDSHKPDIAELIGMTLSPPDGPFRREEVRFPTSRPERPLNTVRNTIDGLACLLDSEDAREAALSLTKVPGWLYRFNYNFLNLSSVQDIQPTLEFREAQGSMDPLWVTIWARICSRMVEFALRAPGEVFRDVIMKLVAGEDRCDYDVVDFLGDLSLHGEASYVEYRLLFDRHRFYTPCVVDPHKRPQISREDGFRALGLAYSL</sequence>
<reference evidence="2" key="1">
    <citation type="submission" date="2022-07" db="EMBL/GenBank/DDBJ databases">
        <title>Fungi with potential for degradation of polypropylene.</title>
        <authorList>
            <person name="Gostincar C."/>
        </authorList>
    </citation>
    <scope>NUCLEOTIDE SEQUENCE</scope>
    <source>
        <strain evidence="2">EXF-13308</strain>
    </source>
</reference>
<comment type="caution">
    <text evidence="2">The sequence shown here is derived from an EMBL/GenBank/DDBJ whole genome shotgun (WGS) entry which is preliminary data.</text>
</comment>
<evidence type="ECO:0000313" key="3">
    <source>
        <dbReference type="Proteomes" id="UP001174694"/>
    </source>
</evidence>
<dbReference type="InterPro" id="IPR022025">
    <property type="entry name" value="Amidoligase_2"/>
</dbReference>
<keyword evidence="3" id="KW-1185">Reference proteome</keyword>
<dbReference type="PANTHER" id="PTHR36847:SF1">
    <property type="entry name" value="AMIDOLIGASE ENZYME"/>
    <property type="match status" value="1"/>
</dbReference>